<reference evidence="2 3" key="1">
    <citation type="journal article" date="2016" name="Nat. Commun.">
        <title>Thousands of microbial genomes shed light on interconnected biogeochemical processes in an aquifer system.</title>
        <authorList>
            <person name="Anantharaman K."/>
            <person name="Brown C.T."/>
            <person name="Hug L.A."/>
            <person name="Sharon I."/>
            <person name="Castelle C.J."/>
            <person name="Probst A.J."/>
            <person name="Thomas B.C."/>
            <person name="Singh A."/>
            <person name="Wilkins M.J."/>
            <person name="Karaoz U."/>
            <person name="Brodie E.L."/>
            <person name="Williams K.H."/>
            <person name="Hubbard S.S."/>
            <person name="Banfield J.F."/>
        </authorList>
    </citation>
    <scope>NUCLEOTIDE SEQUENCE [LARGE SCALE GENOMIC DNA]</scope>
</reference>
<accession>A0A1F5GD20</accession>
<feature type="compositionally biased region" description="Basic and acidic residues" evidence="1">
    <location>
        <begin position="369"/>
        <end position="388"/>
    </location>
</feature>
<comment type="caution">
    <text evidence="2">The sequence shown here is derived from an EMBL/GenBank/DDBJ whole genome shotgun (WGS) entry which is preliminary data.</text>
</comment>
<name>A0A1F5GD20_9BACT</name>
<proteinExistence type="predicted"/>
<feature type="region of interest" description="Disordered" evidence="1">
    <location>
        <begin position="369"/>
        <end position="400"/>
    </location>
</feature>
<protein>
    <submittedName>
        <fullName evidence="2">Uncharacterized protein</fullName>
    </submittedName>
</protein>
<evidence type="ECO:0000256" key="1">
    <source>
        <dbReference type="SAM" id="MobiDB-lite"/>
    </source>
</evidence>
<sequence length="611" mass="67132">MKSAVRLFLAISLIFQFLFLIPPDSLAHCHQLSDKSGDSGSSFGFTDIVSTELSSQGNSIGVRVTTNGNIPNGFGTTGQMVFGIMFPARLLSQDANDSGINFITAHWKEDGTGWEGSQFIYRESLQSIPWSANIKIDGNTAGFSIPKELIGKGGLAYLVTIGLVSEDSESSDYLPDNAFSDCYVVPSESPVAVPQTTGGTEGQPSPQVVLEVPKKEGNKFIERPGVNRLTQKDPGESLVLPEKITASSSPQIIQSPQPQTTEETKASKPPALAVGLLIIALLGIGAVGVSKYMLKNQEGEKQTDDCEKIRQYIKDKKERIEEYKKRQDEATKRAEAGQKSGEYDAKRIGDDLAREERILKRLEEKLAECEKKHTPKDEPGTGKTEPKIAPKGKGKTVSEKAWEEYGRDAEDTFLESGYDKPTGKCREGDRKHAEQYDCSFWILDKDGDIEIETDYNLGDSAGAASGFGGFLKKLGKLIGFAAPGVLKIPAKAIGKLLESAGEASELVSKMPQRMPIRNVTIPVIKITNKCRKFYMCIGGRWVERLELEGSTRTKEKMPLLDAGDKDKYMDRSQLARFLKEEIKRRCRDEGSISGNPCTQCQNQENVTYGQL</sequence>
<evidence type="ECO:0000313" key="2">
    <source>
        <dbReference type="EMBL" id="OGD89717.1"/>
    </source>
</evidence>
<feature type="region of interest" description="Disordered" evidence="1">
    <location>
        <begin position="246"/>
        <end position="267"/>
    </location>
</feature>
<organism evidence="2 3">
    <name type="scientific">Candidatus Curtissbacteria bacterium RIFCSPHIGHO2_02_FULL_42_15</name>
    <dbReference type="NCBI Taxonomy" id="1797716"/>
    <lineage>
        <taxon>Bacteria</taxon>
        <taxon>Candidatus Curtissiibacteriota</taxon>
    </lineage>
</organism>
<dbReference type="Proteomes" id="UP000177124">
    <property type="component" value="Unassembled WGS sequence"/>
</dbReference>
<dbReference type="EMBL" id="MFBF01000067">
    <property type="protein sequence ID" value="OGD89717.1"/>
    <property type="molecule type" value="Genomic_DNA"/>
</dbReference>
<dbReference type="AlphaFoldDB" id="A0A1F5GD20"/>
<feature type="compositionally biased region" description="Low complexity" evidence="1">
    <location>
        <begin position="246"/>
        <end position="261"/>
    </location>
</feature>
<gene>
    <name evidence="2" type="ORF">A3D07_03710</name>
</gene>
<evidence type="ECO:0000313" key="3">
    <source>
        <dbReference type="Proteomes" id="UP000177124"/>
    </source>
</evidence>